<dbReference type="InterPro" id="IPR058052">
    <property type="entry name" value="DEXHc_ERCC6L2"/>
</dbReference>
<keyword evidence="3" id="KW-0067">ATP-binding</keyword>
<dbReference type="InterPro" id="IPR038718">
    <property type="entry name" value="SNF2-like_sf"/>
</dbReference>
<evidence type="ECO:0000259" key="8">
    <source>
        <dbReference type="PROSITE" id="PS51194"/>
    </source>
</evidence>
<feature type="domain" description="Helicase ATP-binding" evidence="7">
    <location>
        <begin position="118"/>
        <end position="303"/>
    </location>
</feature>
<dbReference type="PROSITE" id="PS50304">
    <property type="entry name" value="TUDOR"/>
    <property type="match status" value="1"/>
</dbReference>
<dbReference type="GO" id="GO:0005634">
    <property type="term" value="C:nucleus"/>
    <property type="evidence" value="ECO:0007669"/>
    <property type="project" value="UniProtKB-SubCell"/>
</dbReference>
<dbReference type="PANTHER" id="PTHR45629">
    <property type="entry name" value="SNF2/RAD54 FAMILY MEMBER"/>
    <property type="match status" value="1"/>
</dbReference>
<organism evidence="9 10">
    <name type="scientific">Sparus aurata</name>
    <name type="common">Gilthead sea bream</name>
    <dbReference type="NCBI Taxonomy" id="8175"/>
    <lineage>
        <taxon>Eukaryota</taxon>
        <taxon>Metazoa</taxon>
        <taxon>Chordata</taxon>
        <taxon>Craniata</taxon>
        <taxon>Vertebrata</taxon>
        <taxon>Euteleostomi</taxon>
        <taxon>Actinopterygii</taxon>
        <taxon>Neopterygii</taxon>
        <taxon>Teleostei</taxon>
        <taxon>Neoteleostei</taxon>
        <taxon>Acanthomorphata</taxon>
        <taxon>Eupercaria</taxon>
        <taxon>Spariformes</taxon>
        <taxon>Sparidae</taxon>
        <taxon>Sparus</taxon>
    </lineage>
</organism>
<keyword evidence="3" id="KW-0347">Helicase</keyword>
<evidence type="ECO:0000256" key="2">
    <source>
        <dbReference type="ARBA" id="ARBA00022801"/>
    </source>
</evidence>
<dbReference type="Pfam" id="PF00271">
    <property type="entry name" value="Helicase_C"/>
    <property type="match status" value="1"/>
</dbReference>
<dbReference type="GO" id="GO:0004386">
    <property type="term" value="F:helicase activity"/>
    <property type="evidence" value="ECO:0007669"/>
    <property type="project" value="UniProtKB-KW"/>
</dbReference>
<dbReference type="SUPFAM" id="SSF52540">
    <property type="entry name" value="P-loop containing nucleoside triphosphate hydrolases"/>
    <property type="match status" value="2"/>
</dbReference>
<dbReference type="GO" id="GO:0005524">
    <property type="term" value="F:ATP binding"/>
    <property type="evidence" value="ECO:0007669"/>
    <property type="project" value="InterPro"/>
</dbReference>
<evidence type="ECO:0000256" key="5">
    <source>
        <dbReference type="SAM" id="MobiDB-lite"/>
    </source>
</evidence>
<feature type="compositionally biased region" description="Basic and acidic residues" evidence="5">
    <location>
        <begin position="802"/>
        <end position="842"/>
    </location>
</feature>
<dbReference type="Gene3D" id="3.40.50.300">
    <property type="entry name" value="P-loop containing nucleotide triphosphate hydrolases"/>
    <property type="match status" value="1"/>
</dbReference>
<comment type="subcellular location">
    <subcellularLocation>
        <location evidence="1">Nucleus</location>
    </subcellularLocation>
</comment>
<dbReference type="Proteomes" id="UP000472265">
    <property type="component" value="Chromosome 5"/>
</dbReference>
<evidence type="ECO:0000313" key="9">
    <source>
        <dbReference type="Ensembl" id="ENSSAUP00010000854.1"/>
    </source>
</evidence>
<dbReference type="CDD" id="cd18005">
    <property type="entry name" value="DEXHc_ERCC6L2"/>
    <property type="match status" value="1"/>
</dbReference>
<feature type="region of interest" description="Disordered" evidence="5">
    <location>
        <begin position="709"/>
        <end position="753"/>
    </location>
</feature>
<protein>
    <submittedName>
        <fullName evidence="9">Excision repair cross-complementation group 6-like 2</fullName>
    </submittedName>
</protein>
<dbReference type="InterPro" id="IPR002999">
    <property type="entry name" value="Tudor"/>
</dbReference>
<feature type="compositionally biased region" description="Basic and acidic residues" evidence="5">
    <location>
        <begin position="721"/>
        <end position="730"/>
    </location>
</feature>
<feature type="region of interest" description="Disordered" evidence="5">
    <location>
        <begin position="784"/>
        <end position="901"/>
    </location>
</feature>
<feature type="region of interest" description="Disordered" evidence="5">
    <location>
        <begin position="1"/>
        <end position="22"/>
    </location>
</feature>
<proteinExistence type="predicted"/>
<dbReference type="InterPro" id="IPR050496">
    <property type="entry name" value="SNF2_RAD54_helicase_repair"/>
</dbReference>
<evidence type="ECO:0000256" key="1">
    <source>
        <dbReference type="ARBA" id="ARBA00004123"/>
    </source>
</evidence>
<dbReference type="CDD" id="cd18793">
    <property type="entry name" value="SF2_C_SNF"/>
    <property type="match status" value="1"/>
</dbReference>
<sequence>KHSASKIMRTGDSCLAPDPRDGTLREATIQRPTTSHNNDTKAWVLFDDEEEEKAVPVSKLMRTGSNHFTQEKPLFPSSTTDPRLCVPLKLSDVDGDRVPYTINRYLRDYQREGIRFIYNNYIRSRGCILGDDMGLGKTVQVIGFLAAMLHKTGTWEDIQKNRPDFLQSQQPSKQSKTKKVFLIVAPLSVLYNWKDELDTWGHFQCVVVHGLRKEEELARIKKGRIEIALTTYETLRLCLDQFNNIDWSAVVVDEAHKIKNPNSQITQAMKYLKCKVREIGLTGTILQNNLEELWCVMDWAIPGCLGSLGHFKSKISDPIEQGQRHSATKRSLATGRKIVKALVRKISHWFLRRNKAIIKEQLPKKDDRVVYCSLTDFQQMVYQTVLDTEDVTLLLRSSEKCDCQSRRTRRGCCYKTNSKGVEIKNLYFSYLTILRKVANHVALLQSTAGTSKKQEKYLSAICEKVFQKFPDFVQRCKNEAFEALSDLMYSGKMKVLQKLLKFYLQRRDKVLLFSLSTKLLDVLESYCMAEGLDYSRLDGNTKAKERLQIVKEFNSSSHTNLCLVSTMAGGLGLNFVGANVVVLFDPTWNPASDLQAIDRAYRIGQCRDVTVLRLISLGTVEELIYLRQVYKQQLQSSVVGKESARRYFEAVQGQDVHKGELFGIKNLFRLQTQGTCLTRKILEKTEGASSGLCKSSDTGNGAVCLSKMGKKTRDLSSGSDMEEREKRGGGRQEGVSLVKQSERQGPKGWTNKKITVFEESDEISSPVKKKPNKLNTTIPRVHHFEGYSDESEDLDLEAMTGPKRDPFDSNTKGGDKGRGRLDRNRERKSSSVRDKARSKYSDEIETFTSSEDEHTAVKKARPAGCQFTSPQTERSRDELPKDGQRAATTDRAERRAGSSKAVSFTSLKRGVQEVMYMHSNQRVVGGSKAEELISRAAVRDVFKLQMYSQLPANHLLGDMEVQTVSDTHAHYDTRLYLNSAVRNSVGQVYSNLWSTF</sequence>
<reference evidence="9" key="3">
    <citation type="submission" date="2025-09" db="UniProtKB">
        <authorList>
            <consortium name="Ensembl"/>
        </authorList>
    </citation>
    <scope>IDENTIFICATION</scope>
</reference>
<evidence type="ECO:0000259" key="6">
    <source>
        <dbReference type="PROSITE" id="PS50304"/>
    </source>
</evidence>
<feature type="compositionally biased region" description="Acidic residues" evidence="5">
    <location>
        <begin position="787"/>
        <end position="796"/>
    </location>
</feature>
<evidence type="ECO:0000259" key="7">
    <source>
        <dbReference type="PROSITE" id="PS51192"/>
    </source>
</evidence>
<dbReference type="AlphaFoldDB" id="A0A671TG61"/>
<keyword evidence="10" id="KW-1185">Reference proteome</keyword>
<keyword evidence="2" id="KW-0378">Hydrolase</keyword>
<dbReference type="PROSITE" id="PS51194">
    <property type="entry name" value="HELICASE_CTER"/>
    <property type="match status" value="1"/>
</dbReference>
<name>A0A671TG61_SPAAU</name>
<dbReference type="Gene3D" id="3.40.50.10810">
    <property type="entry name" value="Tandem AAA-ATPase domain"/>
    <property type="match status" value="1"/>
</dbReference>
<dbReference type="InterPro" id="IPR014001">
    <property type="entry name" value="Helicase_ATP-bd"/>
</dbReference>
<dbReference type="FunFam" id="3.40.50.10810:FF:000019">
    <property type="entry name" value="DNA excision repair protein ERCC-6-like 2 isoform X1"/>
    <property type="match status" value="1"/>
</dbReference>
<evidence type="ECO:0000313" key="10">
    <source>
        <dbReference type="Proteomes" id="UP000472265"/>
    </source>
</evidence>
<dbReference type="InterPro" id="IPR027417">
    <property type="entry name" value="P-loop_NTPase"/>
</dbReference>
<dbReference type="SMART" id="SM00490">
    <property type="entry name" value="HELICc"/>
    <property type="match status" value="1"/>
</dbReference>
<gene>
    <name evidence="9" type="primary">ercc6l2</name>
</gene>
<dbReference type="SMART" id="SM00487">
    <property type="entry name" value="DEXDc"/>
    <property type="match status" value="1"/>
</dbReference>
<dbReference type="InterPro" id="IPR001650">
    <property type="entry name" value="Helicase_C-like"/>
</dbReference>
<dbReference type="PANTHER" id="PTHR45629:SF7">
    <property type="entry name" value="DNA EXCISION REPAIR PROTEIN ERCC-6-RELATED"/>
    <property type="match status" value="1"/>
</dbReference>
<dbReference type="PROSITE" id="PS51192">
    <property type="entry name" value="HELICASE_ATP_BIND_1"/>
    <property type="match status" value="1"/>
</dbReference>
<feature type="domain" description="Tudor" evidence="6">
    <location>
        <begin position="7"/>
        <end position="70"/>
    </location>
</feature>
<feature type="compositionally biased region" description="Basic and acidic residues" evidence="5">
    <location>
        <begin position="873"/>
        <end position="896"/>
    </location>
</feature>
<evidence type="ECO:0000256" key="3">
    <source>
        <dbReference type="ARBA" id="ARBA00022806"/>
    </source>
</evidence>
<dbReference type="Ensembl" id="ENSSAUT00010000899.1">
    <property type="protein sequence ID" value="ENSSAUP00010000854.1"/>
    <property type="gene ID" value="ENSSAUG00010000452.1"/>
</dbReference>
<dbReference type="InterPro" id="IPR049730">
    <property type="entry name" value="SNF2/RAD54-like_C"/>
</dbReference>
<dbReference type="Pfam" id="PF00176">
    <property type="entry name" value="SNF2-rel_dom"/>
    <property type="match status" value="1"/>
</dbReference>
<evidence type="ECO:0000256" key="4">
    <source>
        <dbReference type="ARBA" id="ARBA00023242"/>
    </source>
</evidence>
<keyword evidence="4" id="KW-0539">Nucleus</keyword>
<keyword evidence="3" id="KW-0547">Nucleotide-binding</keyword>
<dbReference type="GeneTree" id="ENSGT00940000161328"/>
<dbReference type="InterPro" id="IPR000330">
    <property type="entry name" value="SNF2_N"/>
</dbReference>
<reference evidence="9" key="2">
    <citation type="submission" date="2025-08" db="UniProtKB">
        <authorList>
            <consortium name="Ensembl"/>
        </authorList>
    </citation>
    <scope>IDENTIFICATION</scope>
</reference>
<reference evidence="9" key="1">
    <citation type="submission" date="2021-04" db="EMBL/GenBank/DDBJ databases">
        <authorList>
            <consortium name="Wellcome Sanger Institute Data Sharing"/>
        </authorList>
    </citation>
    <scope>NUCLEOTIDE SEQUENCE [LARGE SCALE GENOMIC DNA]</scope>
</reference>
<accession>A0A671TG61</accession>
<feature type="domain" description="Helicase C-terminal" evidence="8">
    <location>
        <begin position="495"/>
        <end position="652"/>
    </location>
</feature>
<dbReference type="GO" id="GO:0016787">
    <property type="term" value="F:hydrolase activity"/>
    <property type="evidence" value="ECO:0007669"/>
    <property type="project" value="UniProtKB-KW"/>
</dbReference>